<evidence type="ECO:0000256" key="4">
    <source>
        <dbReference type="ARBA" id="ARBA00048391"/>
    </source>
</evidence>
<evidence type="ECO:0000259" key="6">
    <source>
        <dbReference type="Pfam" id="PF05175"/>
    </source>
</evidence>
<gene>
    <name evidence="5 8" type="primary">prmC</name>
    <name evidence="8" type="ORF">GCM10009430_18230</name>
</gene>
<dbReference type="Pfam" id="PF17827">
    <property type="entry name" value="PrmC_N"/>
    <property type="match status" value="1"/>
</dbReference>
<dbReference type="Proteomes" id="UP001501758">
    <property type="component" value="Unassembled WGS sequence"/>
</dbReference>
<proteinExistence type="inferred from homology"/>
<evidence type="ECO:0000256" key="1">
    <source>
        <dbReference type="ARBA" id="ARBA00022603"/>
    </source>
</evidence>
<dbReference type="GO" id="GO:0032259">
    <property type="term" value="P:methylation"/>
    <property type="evidence" value="ECO:0007669"/>
    <property type="project" value="UniProtKB-KW"/>
</dbReference>
<evidence type="ECO:0000256" key="3">
    <source>
        <dbReference type="ARBA" id="ARBA00022691"/>
    </source>
</evidence>
<dbReference type="NCBIfam" id="TIGR00536">
    <property type="entry name" value="hemK_fam"/>
    <property type="match status" value="1"/>
</dbReference>
<feature type="binding site" evidence="5">
    <location>
        <begin position="124"/>
        <end position="128"/>
    </location>
    <ligand>
        <name>S-adenosyl-L-methionine</name>
        <dbReference type="ChEBI" id="CHEBI:59789"/>
    </ligand>
</feature>
<feature type="binding site" evidence="5">
    <location>
        <begin position="190"/>
        <end position="193"/>
    </location>
    <ligand>
        <name>substrate</name>
    </ligand>
</feature>
<name>A0ABN1IRL2_9FLAO</name>
<protein>
    <recommendedName>
        <fullName evidence="5">Release factor glutamine methyltransferase</fullName>
        <shortName evidence="5">RF MTase</shortName>
        <ecNumber evidence="5">2.1.1.297</ecNumber>
    </recommendedName>
    <alternativeName>
        <fullName evidence="5">N5-glutamine methyltransferase PrmC</fullName>
    </alternativeName>
    <alternativeName>
        <fullName evidence="5">Protein-(glutamine-N5) MTase PrmC</fullName>
    </alternativeName>
    <alternativeName>
        <fullName evidence="5">Protein-glutamine N-methyltransferase PrmC</fullName>
    </alternativeName>
</protein>
<dbReference type="PANTHER" id="PTHR18895:SF74">
    <property type="entry name" value="MTRF1L RELEASE FACTOR GLUTAMINE METHYLTRANSFERASE"/>
    <property type="match status" value="1"/>
</dbReference>
<organism evidence="8 9">
    <name type="scientific">Aquimarina litoralis</name>
    <dbReference type="NCBI Taxonomy" id="584605"/>
    <lineage>
        <taxon>Bacteria</taxon>
        <taxon>Pseudomonadati</taxon>
        <taxon>Bacteroidota</taxon>
        <taxon>Flavobacteriia</taxon>
        <taxon>Flavobacteriales</taxon>
        <taxon>Flavobacteriaceae</taxon>
        <taxon>Aquimarina</taxon>
    </lineage>
</organism>
<feature type="binding site" evidence="5">
    <location>
        <position position="147"/>
    </location>
    <ligand>
        <name>S-adenosyl-L-methionine</name>
        <dbReference type="ChEBI" id="CHEBI:59789"/>
    </ligand>
</feature>
<evidence type="ECO:0000313" key="9">
    <source>
        <dbReference type="Proteomes" id="UP001501758"/>
    </source>
</evidence>
<comment type="function">
    <text evidence="5">Methylates the class 1 translation termination release factors RF1/PrfA and RF2/PrfB on the glutamine residue of the universally conserved GGQ motif.</text>
</comment>
<dbReference type="PANTHER" id="PTHR18895">
    <property type="entry name" value="HEMK METHYLTRANSFERASE"/>
    <property type="match status" value="1"/>
</dbReference>
<evidence type="ECO:0000313" key="8">
    <source>
        <dbReference type="EMBL" id="GAA0719318.1"/>
    </source>
</evidence>
<dbReference type="RefSeq" id="WP_343912026.1">
    <property type="nucleotide sequence ID" value="NZ_BAAAGE010000002.1"/>
</dbReference>
<dbReference type="Gene3D" id="3.40.50.150">
    <property type="entry name" value="Vaccinia Virus protein VP39"/>
    <property type="match status" value="1"/>
</dbReference>
<feature type="domain" description="Release factor glutamine methyltransferase N-terminal" evidence="7">
    <location>
        <begin position="7"/>
        <end position="76"/>
    </location>
</feature>
<dbReference type="InterPro" id="IPR004556">
    <property type="entry name" value="HemK-like"/>
</dbReference>
<accession>A0ABN1IRL2</accession>
<dbReference type="SUPFAM" id="SSF53335">
    <property type="entry name" value="S-adenosyl-L-methionine-dependent methyltransferases"/>
    <property type="match status" value="1"/>
</dbReference>
<comment type="caution">
    <text evidence="5">Lacks conserved residue(s) required for the propagation of feature annotation.</text>
</comment>
<keyword evidence="9" id="KW-1185">Reference proteome</keyword>
<dbReference type="Pfam" id="PF05175">
    <property type="entry name" value="MTS"/>
    <property type="match status" value="1"/>
</dbReference>
<evidence type="ECO:0000259" key="7">
    <source>
        <dbReference type="Pfam" id="PF17827"/>
    </source>
</evidence>
<dbReference type="InterPro" id="IPR029063">
    <property type="entry name" value="SAM-dependent_MTases_sf"/>
</dbReference>
<dbReference type="InterPro" id="IPR019874">
    <property type="entry name" value="RF_methyltr_PrmC"/>
</dbReference>
<comment type="caution">
    <text evidence="8">The sequence shown here is derived from an EMBL/GenBank/DDBJ whole genome shotgun (WGS) entry which is preliminary data.</text>
</comment>
<dbReference type="EC" id="2.1.1.297" evidence="5"/>
<reference evidence="8 9" key="1">
    <citation type="journal article" date="2019" name="Int. J. Syst. Evol. Microbiol.">
        <title>The Global Catalogue of Microorganisms (GCM) 10K type strain sequencing project: providing services to taxonomists for standard genome sequencing and annotation.</title>
        <authorList>
            <consortium name="The Broad Institute Genomics Platform"/>
            <consortium name="The Broad Institute Genome Sequencing Center for Infectious Disease"/>
            <person name="Wu L."/>
            <person name="Ma J."/>
        </authorList>
    </citation>
    <scope>NUCLEOTIDE SEQUENCE [LARGE SCALE GENOMIC DNA]</scope>
    <source>
        <strain evidence="8 9">JCM 15974</strain>
    </source>
</reference>
<evidence type="ECO:0000256" key="5">
    <source>
        <dbReference type="HAMAP-Rule" id="MF_02126"/>
    </source>
</evidence>
<keyword evidence="3 5" id="KW-0949">S-adenosyl-L-methionine</keyword>
<dbReference type="GO" id="GO:0008168">
    <property type="term" value="F:methyltransferase activity"/>
    <property type="evidence" value="ECO:0007669"/>
    <property type="project" value="UniProtKB-KW"/>
</dbReference>
<feature type="domain" description="Methyltransferase small" evidence="6">
    <location>
        <begin position="113"/>
        <end position="204"/>
    </location>
</feature>
<dbReference type="InterPro" id="IPR050320">
    <property type="entry name" value="N5-glutamine_MTase"/>
</dbReference>
<sequence length="291" mass="33824">MKIKDLRKDFIDSLSELYGLEEARSFFYLLSEYKLGLQRVNIALELDRIINEEDVLYFQEAKIRLLYEEPIQYIIGDTEFYGLLFKVNQHVLIPRPETEELVDWIVKDWQSINDTRKLKILDIGTGSGCIAISLAKALSDADVYAIDVSEQAIEVAKFNAKYHEIDIRFIHSDILEMNSLPQKFDIIVSNPPYVRELEKEEIQANVLENEPSIALFVSDENPLIFYKKITALAKEGLVETGALYFEINQYLGVETKNMIQEYKYEFIDLRKDINGNDRMIRACNTKNIINE</sequence>
<keyword evidence="1 5" id="KW-0489">Methyltransferase</keyword>
<dbReference type="NCBIfam" id="TIGR03534">
    <property type="entry name" value="RF_mod_PrmC"/>
    <property type="match status" value="1"/>
</dbReference>
<dbReference type="EMBL" id="BAAAGE010000002">
    <property type="protein sequence ID" value="GAA0719318.1"/>
    <property type="molecule type" value="Genomic_DNA"/>
</dbReference>
<evidence type="ECO:0000256" key="2">
    <source>
        <dbReference type="ARBA" id="ARBA00022679"/>
    </source>
</evidence>
<dbReference type="Gene3D" id="1.10.8.10">
    <property type="entry name" value="DNA helicase RuvA subunit, C-terminal domain"/>
    <property type="match status" value="1"/>
</dbReference>
<dbReference type="PROSITE" id="PS00092">
    <property type="entry name" value="N6_MTASE"/>
    <property type="match status" value="1"/>
</dbReference>
<keyword evidence="2 5" id="KW-0808">Transferase</keyword>
<dbReference type="CDD" id="cd02440">
    <property type="entry name" value="AdoMet_MTases"/>
    <property type="match status" value="1"/>
</dbReference>
<dbReference type="InterPro" id="IPR007848">
    <property type="entry name" value="Small_mtfrase_dom"/>
</dbReference>
<feature type="binding site" evidence="5">
    <location>
        <position position="190"/>
    </location>
    <ligand>
        <name>S-adenosyl-L-methionine</name>
        <dbReference type="ChEBI" id="CHEBI:59789"/>
    </ligand>
</feature>
<dbReference type="InterPro" id="IPR002052">
    <property type="entry name" value="DNA_methylase_N6_adenine_CS"/>
</dbReference>
<comment type="similarity">
    <text evidence="5">Belongs to the protein N5-glutamine methyltransferase family. PrmC subfamily.</text>
</comment>
<dbReference type="InterPro" id="IPR040758">
    <property type="entry name" value="PrmC_N"/>
</dbReference>
<comment type="catalytic activity">
    <reaction evidence="4 5">
        <text>L-glutaminyl-[peptide chain release factor] + S-adenosyl-L-methionine = N(5)-methyl-L-glutaminyl-[peptide chain release factor] + S-adenosyl-L-homocysteine + H(+)</text>
        <dbReference type="Rhea" id="RHEA:42896"/>
        <dbReference type="Rhea" id="RHEA-COMP:10271"/>
        <dbReference type="Rhea" id="RHEA-COMP:10272"/>
        <dbReference type="ChEBI" id="CHEBI:15378"/>
        <dbReference type="ChEBI" id="CHEBI:30011"/>
        <dbReference type="ChEBI" id="CHEBI:57856"/>
        <dbReference type="ChEBI" id="CHEBI:59789"/>
        <dbReference type="ChEBI" id="CHEBI:61891"/>
        <dbReference type="EC" id="2.1.1.297"/>
    </reaction>
</comment>
<dbReference type="HAMAP" id="MF_02126">
    <property type="entry name" value="RF_methyltr_PrmC"/>
    <property type="match status" value="1"/>
</dbReference>